<evidence type="ECO:0000313" key="1">
    <source>
        <dbReference type="EMBL" id="OWK42024.1"/>
    </source>
</evidence>
<organism evidence="1 2">
    <name type="scientific">Fimbriiglobus ruber</name>
    <dbReference type="NCBI Taxonomy" id="1908690"/>
    <lineage>
        <taxon>Bacteria</taxon>
        <taxon>Pseudomonadati</taxon>
        <taxon>Planctomycetota</taxon>
        <taxon>Planctomycetia</taxon>
        <taxon>Gemmatales</taxon>
        <taxon>Gemmataceae</taxon>
        <taxon>Fimbriiglobus</taxon>
    </lineage>
</organism>
<keyword evidence="2" id="KW-1185">Reference proteome</keyword>
<evidence type="ECO:0000313" key="2">
    <source>
        <dbReference type="Proteomes" id="UP000214646"/>
    </source>
</evidence>
<protein>
    <submittedName>
        <fullName evidence="1">Uncharacterized protein</fullName>
    </submittedName>
</protein>
<dbReference type="Proteomes" id="UP000214646">
    <property type="component" value="Unassembled WGS sequence"/>
</dbReference>
<name>A0A225DQW5_9BACT</name>
<dbReference type="AlphaFoldDB" id="A0A225DQW5"/>
<comment type="caution">
    <text evidence="1">The sequence shown here is derived from an EMBL/GenBank/DDBJ whole genome shotgun (WGS) entry which is preliminary data.</text>
</comment>
<dbReference type="EMBL" id="NIDE01000005">
    <property type="protein sequence ID" value="OWK42024.1"/>
    <property type="molecule type" value="Genomic_DNA"/>
</dbReference>
<reference evidence="2" key="1">
    <citation type="submission" date="2017-06" db="EMBL/GenBank/DDBJ databases">
        <title>Genome analysis of Fimbriiglobus ruber SP5, the first member of the order Planctomycetales with confirmed chitinolytic capability.</title>
        <authorList>
            <person name="Ravin N.V."/>
            <person name="Rakitin A.L."/>
            <person name="Ivanova A.A."/>
            <person name="Beletsky A.V."/>
            <person name="Kulichevskaya I.S."/>
            <person name="Mardanov A.V."/>
            <person name="Dedysh S.N."/>
        </authorList>
    </citation>
    <scope>NUCLEOTIDE SEQUENCE [LARGE SCALE GENOMIC DNA]</scope>
    <source>
        <strain evidence="2">SP5</strain>
    </source>
</reference>
<sequence length="62" mass="6831">MNTASEPREIVRQQWNFSAEGSTEELEDYRVDLPGVIELELVVTPDISGGDAHASLAEMRVA</sequence>
<proteinExistence type="predicted"/>
<accession>A0A225DQW5</accession>
<gene>
    <name evidence="1" type="ORF">FRUB_04102</name>
</gene>